<evidence type="ECO:0000256" key="3">
    <source>
        <dbReference type="ARBA" id="ARBA00022729"/>
    </source>
</evidence>
<sequence>MRKKFVRLGLAALLLAVLAFVLLQGGESGQREAGAAGIPLTAEGLAERRGALVDEVVFTQEGDLGKITGLIDNGDLDIYGQGITNTTVFRRLRDSQSAAYDLAYGSSMEVTVNPVGPRFANGDLNPFHVPAIRETLNWLIDRRYVADELYGGLAVPRVLPLSTAFVDYARLADRARALELRYRYDPQRATDVIREQMTNLGAHLEDGRWVFEGEPVHIRILIRTEDTRQQVGDYLANLLEDQGFTVDRLYRTAEEASRIWIATDPKAGGWHLYTGGWVATVINRDESDNLSYYYTPRGRPEPLWQAYTPDPELDGLAERLERRDYSSRAERESLLLRGLELAMRDSVRVWVVDQLNVSPRARDLELATDLAGGVAGSWLWPYTLRFHGRLGGQVLFGVPNLLTEPWNPVAGSNWLYDQLITRGLDDPVLLPDPYTGLPWPQRITGAEVTVQEGLPVTRTLDWLTLGTAPEIQVPADAWIDWDPAAERFVTVGERHPEGLEARTRTRVHYEPGYLERRWHDGSQMSLADMLLPWVLAFARADADSPLFDASYAPNFEVFKRHFRGWRIVSRAPLVVEVYSDQIFPDAETIVSARAPSVSPWHVLALGIDAERRGELAFSSDKADRQKVDWMSLVAGPSLAIFERHLATAREQGLVPYAKLLRPYLRDGEGAERYRALTDWYTAHHHFWVGDGPFYLDSVHAIERTVILRRFADFPDPADKWLRFSKPQIPELALDGPLVVASGAGVELTLGVTYADRPYPAEAIEGVRFLLFDGSARLALKGEAEPVAPGRWRIRLDPEQVAALGIGANRLEVAVTSKRVALPAFASHVFATVPAAAIATDAGGGGGR</sequence>
<evidence type="ECO:0000256" key="1">
    <source>
        <dbReference type="ARBA" id="ARBA00005695"/>
    </source>
</evidence>
<keyword evidence="2" id="KW-0813">Transport</keyword>
<dbReference type="InterPro" id="IPR039424">
    <property type="entry name" value="SBP_5"/>
</dbReference>
<evidence type="ECO:0000259" key="4">
    <source>
        <dbReference type="Pfam" id="PF00496"/>
    </source>
</evidence>
<dbReference type="Proteomes" id="UP000010816">
    <property type="component" value="Chromosome"/>
</dbReference>
<dbReference type="InterPro" id="IPR000914">
    <property type="entry name" value="SBP_5_dom"/>
</dbReference>
<reference evidence="5 6" key="1">
    <citation type="submission" date="2011-09" db="EMBL/GenBank/DDBJ databases">
        <title>Complete sequence of chromosome of Thioflavicoccus mobilis 8321.</title>
        <authorList>
            <consortium name="US DOE Joint Genome Institute"/>
            <person name="Lucas S."/>
            <person name="Han J."/>
            <person name="Lapidus A."/>
            <person name="Cheng J.-F."/>
            <person name="Goodwin L."/>
            <person name="Pitluck S."/>
            <person name="Peters L."/>
            <person name="Ovchinnikova G."/>
            <person name="Lu M."/>
            <person name="Detter J.C."/>
            <person name="Han C."/>
            <person name="Tapia R."/>
            <person name="Land M."/>
            <person name="Hauser L."/>
            <person name="Kyrpides N."/>
            <person name="Ivanova N."/>
            <person name="Pagani I."/>
            <person name="Vogl K."/>
            <person name="Liu Z."/>
            <person name="Imhoff J."/>
            <person name="Thiel V."/>
            <person name="Frigaard N.-U."/>
            <person name="Bryant D."/>
            <person name="Woyke T."/>
        </authorList>
    </citation>
    <scope>NUCLEOTIDE SEQUENCE [LARGE SCALE GENOMIC DNA]</scope>
    <source>
        <strain evidence="5 6">8321</strain>
    </source>
</reference>
<evidence type="ECO:0000256" key="2">
    <source>
        <dbReference type="ARBA" id="ARBA00022448"/>
    </source>
</evidence>
<dbReference type="Pfam" id="PF00496">
    <property type="entry name" value="SBP_bac_5"/>
    <property type="match status" value="1"/>
</dbReference>
<evidence type="ECO:0000313" key="5">
    <source>
        <dbReference type="EMBL" id="AGA90908.1"/>
    </source>
</evidence>
<name>L0GVV7_9GAMM</name>
<dbReference type="GO" id="GO:1904680">
    <property type="term" value="F:peptide transmembrane transporter activity"/>
    <property type="evidence" value="ECO:0007669"/>
    <property type="project" value="TreeGrafter"/>
</dbReference>
<dbReference type="OrthoDB" id="48849at2"/>
<proteinExistence type="inferred from homology"/>
<dbReference type="KEGG" id="tmb:Thimo_2159"/>
<dbReference type="eggNOG" id="COG3889">
    <property type="taxonomic scope" value="Bacteria"/>
</dbReference>
<protein>
    <submittedName>
        <fullName evidence="5">Putative solute binding protein</fullName>
    </submittedName>
</protein>
<dbReference type="PATRIC" id="fig|765912.4.peg.2116"/>
<keyword evidence="6" id="KW-1185">Reference proteome</keyword>
<dbReference type="RefSeq" id="WP_015281047.1">
    <property type="nucleotide sequence ID" value="NC_019940.1"/>
</dbReference>
<gene>
    <name evidence="5" type="ORF">Thimo_2159</name>
</gene>
<dbReference type="PANTHER" id="PTHR30290">
    <property type="entry name" value="PERIPLASMIC BINDING COMPONENT OF ABC TRANSPORTER"/>
    <property type="match status" value="1"/>
</dbReference>
<dbReference type="GO" id="GO:0015833">
    <property type="term" value="P:peptide transport"/>
    <property type="evidence" value="ECO:0007669"/>
    <property type="project" value="TreeGrafter"/>
</dbReference>
<dbReference type="HOGENOM" id="CLU_010991_1_0_6"/>
<dbReference type="PANTHER" id="PTHR30290:SF9">
    <property type="entry name" value="OLIGOPEPTIDE-BINDING PROTEIN APPA"/>
    <property type="match status" value="1"/>
</dbReference>
<organism evidence="5 6">
    <name type="scientific">Thioflavicoccus mobilis 8321</name>
    <dbReference type="NCBI Taxonomy" id="765912"/>
    <lineage>
        <taxon>Bacteria</taxon>
        <taxon>Pseudomonadati</taxon>
        <taxon>Pseudomonadota</taxon>
        <taxon>Gammaproteobacteria</taxon>
        <taxon>Chromatiales</taxon>
        <taxon>Chromatiaceae</taxon>
        <taxon>Thioflavicoccus</taxon>
    </lineage>
</organism>
<dbReference type="SUPFAM" id="SSF53850">
    <property type="entry name" value="Periplasmic binding protein-like II"/>
    <property type="match status" value="1"/>
</dbReference>
<evidence type="ECO:0000313" key="6">
    <source>
        <dbReference type="Proteomes" id="UP000010816"/>
    </source>
</evidence>
<feature type="domain" description="Solute-binding protein family 5" evidence="4">
    <location>
        <begin position="53"/>
        <end position="287"/>
    </location>
</feature>
<dbReference type="STRING" id="765912.Thimo_2159"/>
<dbReference type="AlphaFoldDB" id="L0GVV7"/>
<dbReference type="EMBL" id="CP003051">
    <property type="protein sequence ID" value="AGA90908.1"/>
    <property type="molecule type" value="Genomic_DNA"/>
</dbReference>
<accession>L0GVV7</accession>
<dbReference type="eggNOG" id="COG0747">
    <property type="taxonomic scope" value="Bacteria"/>
</dbReference>
<dbReference type="Gene3D" id="3.10.105.10">
    <property type="entry name" value="Dipeptide-binding Protein, Domain 3"/>
    <property type="match status" value="1"/>
</dbReference>
<keyword evidence="3" id="KW-0732">Signal</keyword>
<comment type="similarity">
    <text evidence="1">Belongs to the bacterial solute-binding protein 5 family.</text>
</comment>